<accession>A0ACC2QE72</accession>
<protein>
    <submittedName>
        <fullName evidence="1">Uncharacterized protein</fullName>
    </submittedName>
</protein>
<dbReference type="Proteomes" id="UP001231649">
    <property type="component" value="Chromosome 17"/>
</dbReference>
<gene>
    <name evidence="1" type="ORF">PYW08_005106</name>
</gene>
<evidence type="ECO:0000313" key="1">
    <source>
        <dbReference type="EMBL" id="KAJ8715125.1"/>
    </source>
</evidence>
<name>A0ACC2QE72_9NEOP</name>
<sequence>MADSAKTPKNFNSPKSGTTTELELHEEQKGKPPKEIPLIHDEGFFQHDTGDTYDGEFEAKKKDHSVKMNGQGVYTTAEGDSYTGQWEADKLVATGVTVISYNDGAKFEGLIKDWCYSGHSKYTYPDGSMLTGDFSENCPVGHLVLTDPNGHIWLGKAELGYGWFEPVNHFYEMLETTQTRVKRRHKNISNAEVQAAISRSDKLSPTSKESSPRKPSVTIKDSPTSKTSPHGKSSPDKSSPSLKTSPGKASSRKTSPSLKDPASSPSPTKPKGK</sequence>
<evidence type="ECO:0000313" key="2">
    <source>
        <dbReference type="Proteomes" id="UP001231649"/>
    </source>
</evidence>
<proteinExistence type="predicted"/>
<comment type="caution">
    <text evidence="1">The sequence shown here is derived from an EMBL/GenBank/DDBJ whole genome shotgun (WGS) entry which is preliminary data.</text>
</comment>
<organism evidence="1 2">
    <name type="scientific">Mythimna loreyi</name>
    <dbReference type="NCBI Taxonomy" id="667449"/>
    <lineage>
        <taxon>Eukaryota</taxon>
        <taxon>Metazoa</taxon>
        <taxon>Ecdysozoa</taxon>
        <taxon>Arthropoda</taxon>
        <taxon>Hexapoda</taxon>
        <taxon>Insecta</taxon>
        <taxon>Pterygota</taxon>
        <taxon>Neoptera</taxon>
        <taxon>Endopterygota</taxon>
        <taxon>Lepidoptera</taxon>
        <taxon>Glossata</taxon>
        <taxon>Ditrysia</taxon>
        <taxon>Noctuoidea</taxon>
        <taxon>Noctuidae</taxon>
        <taxon>Noctuinae</taxon>
        <taxon>Hadenini</taxon>
        <taxon>Mythimna</taxon>
    </lineage>
</organism>
<keyword evidence="2" id="KW-1185">Reference proteome</keyword>
<reference evidence="1" key="1">
    <citation type="submission" date="2023-03" db="EMBL/GenBank/DDBJ databases">
        <title>Chromosome-level genomes of two armyworms, Mythimna separata and Mythimna loreyi, provide insights into the biosynthesis and reception of sex pheromones.</title>
        <authorList>
            <person name="Zhao H."/>
        </authorList>
    </citation>
    <scope>NUCLEOTIDE SEQUENCE</scope>
    <source>
        <strain evidence="1">BeijingLab</strain>
    </source>
</reference>
<dbReference type="EMBL" id="CM056793">
    <property type="protein sequence ID" value="KAJ8715125.1"/>
    <property type="molecule type" value="Genomic_DNA"/>
</dbReference>